<dbReference type="PANTHER" id="PTHR46669:SF1">
    <property type="entry name" value="LEUCINE-RICH PPR MOTIF-CONTAINING PROTEIN, MITOCHONDRIAL"/>
    <property type="match status" value="1"/>
</dbReference>
<dbReference type="OMA" id="INCGECE"/>
<feature type="repeat" description="PPR" evidence="2">
    <location>
        <begin position="202"/>
        <end position="236"/>
    </location>
</feature>
<proteinExistence type="predicted"/>
<evidence type="ECO:0000256" key="1">
    <source>
        <dbReference type="ARBA" id="ARBA00022737"/>
    </source>
</evidence>
<feature type="domain" description="PROP1-like PPR" evidence="3">
    <location>
        <begin position="229"/>
        <end position="337"/>
    </location>
</feature>
<dbReference type="GO" id="GO:0005739">
    <property type="term" value="C:mitochondrion"/>
    <property type="evidence" value="ECO:0007669"/>
    <property type="project" value="TreeGrafter"/>
</dbReference>
<dbReference type="InterPro" id="IPR033490">
    <property type="entry name" value="LRP130"/>
</dbReference>
<reference evidence="4" key="2">
    <citation type="submission" date="2025-09" db="UniProtKB">
        <authorList>
            <consortium name="Ensembl"/>
        </authorList>
    </citation>
    <scope>IDENTIFICATION</scope>
</reference>
<dbReference type="Ensembl" id="ENSMMOT00000010320.1">
    <property type="protein sequence ID" value="ENSMMOP00000010142.1"/>
    <property type="gene ID" value="ENSMMOG00000007830.1"/>
</dbReference>
<evidence type="ECO:0000259" key="3">
    <source>
        <dbReference type="Pfam" id="PF17177"/>
    </source>
</evidence>
<dbReference type="AlphaFoldDB" id="A0A3Q3WDL8"/>
<dbReference type="InterPro" id="IPR002885">
    <property type="entry name" value="PPR_rpt"/>
</dbReference>
<dbReference type="PANTHER" id="PTHR46669">
    <property type="entry name" value="LEUCINE-RICH PPR MOTIF-CONTAINING PROTEIN, MITOCHONDRIAL"/>
    <property type="match status" value="1"/>
</dbReference>
<dbReference type="InterPro" id="IPR033443">
    <property type="entry name" value="PROP1-like_PPR_dom"/>
</dbReference>
<evidence type="ECO:0000313" key="4">
    <source>
        <dbReference type="Ensembl" id="ENSMMOP00000010142.1"/>
    </source>
</evidence>
<sequence>MAALLRSARLLKFSPSGLLQIAGTKRNGPSLSRLYSGAFGPSRTGVCSRQISPACLWPYAVGCVRHYAVATEQKDVPSFAVRSKQAQEFDWALTKLDSSVRRTGRITKTLLLRIFHDICRTGYPSGNQALLLLRSCGSLLPEIPQKERTDLAHRVWEKLQELGAQYDVSHYNALLKVYLQNEFKFSPTDFLAKMEAANIQPNRVTYQRLIAAYCQNGDIDGASTILGFMKSKDLPITEAVFNSLVTGHARSGDTESAKNILTVMKGAGIEPGPDTYISLLNAYAEKGDLDSLKKTLEAAEIADCSLMDRDFMQVIFTLAKAGHQQYVPEIVERLRHERGYVPDAMNLCLSLITQGFEDTAFYILKTFPALQSDSTDSPNLGNFFLRHCVAMDTPLEKLGLYCKEIDLDINIFHLIFVFPGMSLELMKMLKEQDFPIRPHYFWPLLAQHLKDKNTAGVVEVLKGMQELGVSPDVETLSSYILPVFPSMEAARQTLKVVPKCITELLYKDERFSKGGLKPAEKASFFLYHLIDSMTDKEVQAQEDKLQKYFNQLQTRVHIHTYNIYRGIRNLLESYHVPELIKGIEGKVLAFEKKLGDLMAENKPIGPILKQLIQTLCAEENLQRALELKQQHEDEMTVGSYAILINLCCRHDNVEEALNLKREISRKDSSIALDASKYIALVKTLSKNGRVNEAVDILKEMKEKEVVMDDTHVTMLFHVLNTLAAKGDALTIQRLQETVFTLGLVKPTANLCSPLITAYLDSKDLSGALDAAVECQNRYKHLPRIHDIIVGLVEKGDTELLQKAMDFVSQKRGEMTMLYDLFFAFLQTGRYREARKIIETPGLRARPGRLQWYAERCISSNQMEPLEQMVDMTAKLFECDRDEMYSYILRLCKINDSKKAEAVWTKMQEENVIPRERTLRMVADILRNNGEEVPFEVPEVKSAAPTEIVSFQELRPCSLKAIPNQKQTCVSLSAESHVPGFQLSDIATSLLIITHSKKGQTKDALQKLKSMLSADRMPSQLAVTRLIQSLGSHGDVEGIQVVESLMKDLGMTLNLSSMVFVNNTALGHIKNGDVESAIELLEEVFTRPDTTSPSMSFVFRRILEEENDKALDKLSAMAERLANHFACYRPASDLFLQLLDMGKVEDAKFMLASHTNPLTQMFFLFVNHCLSAQVGKIKTLMSLIPNFAAKDVLYPYLMKCHFLDKDLSSAKALYEQMQKEGTIVDELSLKRLAVLYRNEGEMVPFPEPPESFKFYADKLKERADKAQMRAEE</sequence>
<keyword evidence="5" id="KW-1185">Reference proteome</keyword>
<reference evidence="4" key="1">
    <citation type="submission" date="2025-08" db="UniProtKB">
        <authorList>
            <consortium name="Ensembl"/>
        </authorList>
    </citation>
    <scope>IDENTIFICATION</scope>
</reference>
<name>A0A3Q3WDL8_MOLML</name>
<feature type="repeat" description="PPR" evidence="2">
    <location>
        <begin position="673"/>
        <end position="707"/>
    </location>
</feature>
<dbReference type="PROSITE" id="PS51375">
    <property type="entry name" value="PPR"/>
    <property type="match status" value="4"/>
</dbReference>
<dbReference type="GO" id="GO:0070129">
    <property type="term" value="P:regulation of mitochondrial translation"/>
    <property type="evidence" value="ECO:0007669"/>
    <property type="project" value="TreeGrafter"/>
</dbReference>
<feature type="repeat" description="PPR" evidence="2">
    <location>
        <begin position="237"/>
        <end position="271"/>
    </location>
</feature>
<dbReference type="Gene3D" id="1.25.40.10">
    <property type="entry name" value="Tetratricopeptide repeat domain"/>
    <property type="match status" value="3"/>
</dbReference>
<accession>A0A3Q3WDL8</accession>
<dbReference type="Pfam" id="PF17177">
    <property type="entry name" value="PPR_long"/>
    <property type="match status" value="1"/>
</dbReference>
<evidence type="ECO:0000256" key="2">
    <source>
        <dbReference type="PROSITE-ProRule" id="PRU00708"/>
    </source>
</evidence>
<protein>
    <recommendedName>
        <fullName evidence="3">PROP1-like PPR domain-containing protein</fullName>
    </recommendedName>
</protein>
<organism evidence="4 5">
    <name type="scientific">Mola mola</name>
    <name type="common">Ocean sunfish</name>
    <name type="synonym">Tetraodon mola</name>
    <dbReference type="NCBI Taxonomy" id="94237"/>
    <lineage>
        <taxon>Eukaryota</taxon>
        <taxon>Metazoa</taxon>
        <taxon>Chordata</taxon>
        <taxon>Craniata</taxon>
        <taxon>Vertebrata</taxon>
        <taxon>Euteleostomi</taxon>
        <taxon>Actinopterygii</taxon>
        <taxon>Neopterygii</taxon>
        <taxon>Teleostei</taxon>
        <taxon>Neoteleostei</taxon>
        <taxon>Acanthomorphata</taxon>
        <taxon>Eupercaria</taxon>
        <taxon>Tetraodontiformes</taxon>
        <taxon>Molidae</taxon>
        <taxon>Mola</taxon>
    </lineage>
</organism>
<dbReference type="InterPro" id="IPR011990">
    <property type="entry name" value="TPR-like_helical_dom_sf"/>
</dbReference>
<dbReference type="GO" id="GO:0005634">
    <property type="term" value="C:nucleus"/>
    <property type="evidence" value="ECO:0007669"/>
    <property type="project" value="TreeGrafter"/>
</dbReference>
<feature type="repeat" description="PPR" evidence="2">
    <location>
        <begin position="636"/>
        <end position="670"/>
    </location>
</feature>
<dbReference type="Pfam" id="PF01535">
    <property type="entry name" value="PPR"/>
    <property type="match status" value="2"/>
</dbReference>
<dbReference type="NCBIfam" id="TIGR00756">
    <property type="entry name" value="PPR"/>
    <property type="match status" value="4"/>
</dbReference>
<keyword evidence="1" id="KW-0677">Repeat</keyword>
<dbReference type="GO" id="GO:0003730">
    <property type="term" value="F:mRNA 3'-UTR binding"/>
    <property type="evidence" value="ECO:0007669"/>
    <property type="project" value="TreeGrafter"/>
</dbReference>
<evidence type="ECO:0000313" key="5">
    <source>
        <dbReference type="Proteomes" id="UP000261620"/>
    </source>
</evidence>
<dbReference type="Proteomes" id="UP000261620">
    <property type="component" value="Unplaced"/>
</dbReference>